<gene>
    <name evidence="1" type="ORF">EZS28_009655</name>
</gene>
<evidence type="ECO:0000313" key="2">
    <source>
        <dbReference type="Proteomes" id="UP000324800"/>
    </source>
</evidence>
<organism evidence="1 2">
    <name type="scientific">Streblomastix strix</name>
    <dbReference type="NCBI Taxonomy" id="222440"/>
    <lineage>
        <taxon>Eukaryota</taxon>
        <taxon>Metamonada</taxon>
        <taxon>Preaxostyla</taxon>
        <taxon>Oxymonadida</taxon>
        <taxon>Streblomastigidae</taxon>
        <taxon>Streblomastix</taxon>
    </lineage>
</organism>
<dbReference type="EMBL" id="SNRW01001840">
    <property type="protein sequence ID" value="KAA6394822.1"/>
    <property type="molecule type" value="Genomic_DNA"/>
</dbReference>
<proteinExistence type="predicted"/>
<sequence length="305" mass="33238">MRQIAAHIVVKNYDNNSVVCAGGGVKARSDINANYYTKTDTDALLDNKLNVSDQIYAYNKQEDDVLLLLKADKTELNDYVYLITAQTINANKTFNNACRFISTLDGMASITGSSIIQSGADDYQPYPEPTDDDYITLGAVKGEFVSTIQCGSINDSLTANQFIKSGGTNQEVLLANGTTKALSEFTGGRDVRDNTGSLGQQFILRNGQLTQSIDGKLTQQLDDYKSYEAIDDDQYITKGSALDGLVQLDGQTVIVGTSKRSDIPESEIASLDYPTAHYVNNRAMAYPNNIQALGTHIVISAFWTT</sequence>
<accession>A0A5J4WJY0</accession>
<comment type="caution">
    <text evidence="1">The sequence shown here is derived from an EMBL/GenBank/DDBJ whole genome shotgun (WGS) entry which is preliminary data.</text>
</comment>
<dbReference type="AlphaFoldDB" id="A0A5J4WJY0"/>
<name>A0A5J4WJY0_9EUKA</name>
<evidence type="ECO:0000313" key="1">
    <source>
        <dbReference type="EMBL" id="KAA6394822.1"/>
    </source>
</evidence>
<protein>
    <submittedName>
        <fullName evidence="1">Uncharacterized protein</fullName>
    </submittedName>
</protein>
<reference evidence="1 2" key="1">
    <citation type="submission" date="2019-03" db="EMBL/GenBank/DDBJ databases">
        <title>Single cell metagenomics reveals metabolic interactions within the superorganism composed of flagellate Streblomastix strix and complex community of Bacteroidetes bacteria on its surface.</title>
        <authorList>
            <person name="Treitli S.C."/>
            <person name="Kolisko M."/>
            <person name="Husnik F."/>
            <person name="Keeling P."/>
            <person name="Hampl V."/>
        </authorList>
    </citation>
    <scope>NUCLEOTIDE SEQUENCE [LARGE SCALE GENOMIC DNA]</scope>
    <source>
        <strain evidence="1">ST1C</strain>
    </source>
</reference>
<dbReference type="Proteomes" id="UP000324800">
    <property type="component" value="Unassembled WGS sequence"/>
</dbReference>